<feature type="compositionally biased region" description="Low complexity" evidence="5">
    <location>
        <begin position="307"/>
        <end position="322"/>
    </location>
</feature>
<dbReference type="GO" id="GO:0005634">
    <property type="term" value="C:nucleus"/>
    <property type="evidence" value="ECO:0007669"/>
    <property type="project" value="TreeGrafter"/>
</dbReference>
<organism evidence="6">
    <name type="scientific">Dunaliella tertiolecta</name>
    <name type="common">Green alga</name>
    <dbReference type="NCBI Taxonomy" id="3047"/>
    <lineage>
        <taxon>Eukaryota</taxon>
        <taxon>Viridiplantae</taxon>
        <taxon>Chlorophyta</taxon>
        <taxon>core chlorophytes</taxon>
        <taxon>Chlorophyceae</taxon>
        <taxon>CS clade</taxon>
        <taxon>Chlamydomonadales</taxon>
        <taxon>Dunaliellaceae</taxon>
        <taxon>Dunaliella</taxon>
    </lineage>
</organism>
<dbReference type="InterPro" id="IPR027038">
    <property type="entry name" value="RanGap"/>
</dbReference>
<dbReference type="GO" id="GO:0031267">
    <property type="term" value="F:small GTPase binding"/>
    <property type="evidence" value="ECO:0007669"/>
    <property type="project" value="TreeGrafter"/>
</dbReference>
<keyword evidence="2" id="KW-0343">GTPase activation</keyword>
<keyword evidence="3" id="KW-0433">Leucine-rich repeat</keyword>
<dbReference type="InterPro" id="IPR032675">
    <property type="entry name" value="LRR_dom_sf"/>
</dbReference>
<dbReference type="Gene3D" id="3.80.10.10">
    <property type="entry name" value="Ribonuclease Inhibitor"/>
    <property type="match status" value="2"/>
</dbReference>
<dbReference type="GO" id="GO:0006913">
    <property type="term" value="P:nucleocytoplasmic transport"/>
    <property type="evidence" value="ECO:0007669"/>
    <property type="project" value="TreeGrafter"/>
</dbReference>
<evidence type="ECO:0000256" key="5">
    <source>
        <dbReference type="SAM" id="MobiDB-lite"/>
    </source>
</evidence>
<gene>
    <name evidence="6" type="ORF">DTER00134_LOCUS7231</name>
</gene>
<protein>
    <submittedName>
        <fullName evidence="6">Uncharacterized protein</fullName>
    </submittedName>
</protein>
<reference evidence="6" key="1">
    <citation type="submission" date="2021-01" db="EMBL/GenBank/DDBJ databases">
        <authorList>
            <person name="Corre E."/>
            <person name="Pelletier E."/>
            <person name="Niang G."/>
            <person name="Scheremetjew M."/>
            <person name="Finn R."/>
            <person name="Kale V."/>
            <person name="Holt S."/>
            <person name="Cochrane G."/>
            <person name="Meng A."/>
            <person name="Brown T."/>
            <person name="Cohen L."/>
        </authorList>
    </citation>
    <scope>NUCLEOTIDE SEQUENCE</scope>
    <source>
        <strain evidence="6">CCMP1320</strain>
    </source>
</reference>
<keyword evidence="4" id="KW-0677">Repeat</keyword>
<proteinExistence type="predicted"/>
<dbReference type="SMART" id="SM00368">
    <property type="entry name" value="LRR_RI"/>
    <property type="match status" value="5"/>
</dbReference>
<dbReference type="GO" id="GO:0005096">
    <property type="term" value="F:GTPase activator activity"/>
    <property type="evidence" value="ECO:0007669"/>
    <property type="project" value="UniProtKB-KW"/>
</dbReference>
<feature type="region of interest" description="Disordered" evidence="5">
    <location>
        <begin position="526"/>
        <end position="554"/>
    </location>
</feature>
<evidence type="ECO:0000256" key="3">
    <source>
        <dbReference type="ARBA" id="ARBA00022614"/>
    </source>
</evidence>
<dbReference type="InterPro" id="IPR001611">
    <property type="entry name" value="Leu-rich_rpt"/>
</dbReference>
<feature type="region of interest" description="Disordered" evidence="5">
    <location>
        <begin position="262"/>
        <end position="327"/>
    </location>
</feature>
<evidence type="ECO:0000256" key="2">
    <source>
        <dbReference type="ARBA" id="ARBA00022468"/>
    </source>
</evidence>
<dbReference type="GO" id="GO:0005930">
    <property type="term" value="C:axoneme"/>
    <property type="evidence" value="ECO:0007669"/>
    <property type="project" value="UniProtKB-SubCell"/>
</dbReference>
<evidence type="ECO:0000256" key="4">
    <source>
        <dbReference type="ARBA" id="ARBA00022737"/>
    </source>
</evidence>
<evidence type="ECO:0000313" key="6">
    <source>
        <dbReference type="EMBL" id="CAE0492158.1"/>
    </source>
</evidence>
<evidence type="ECO:0000256" key="1">
    <source>
        <dbReference type="ARBA" id="ARBA00004430"/>
    </source>
</evidence>
<dbReference type="EMBL" id="HBIP01012703">
    <property type="protein sequence ID" value="CAE0492158.1"/>
    <property type="molecule type" value="Transcribed_RNA"/>
</dbReference>
<dbReference type="GO" id="GO:0048471">
    <property type="term" value="C:perinuclear region of cytoplasm"/>
    <property type="evidence" value="ECO:0007669"/>
    <property type="project" value="TreeGrafter"/>
</dbReference>
<accession>A0A7S3QSX1</accession>
<dbReference type="AlphaFoldDB" id="A0A7S3QSX1"/>
<name>A0A7S3QSX1_DUNTE</name>
<dbReference type="PANTHER" id="PTHR24113">
    <property type="entry name" value="RAN GTPASE-ACTIVATING PROTEIN 1"/>
    <property type="match status" value="1"/>
</dbReference>
<feature type="region of interest" description="Disordered" evidence="5">
    <location>
        <begin position="212"/>
        <end position="240"/>
    </location>
</feature>
<feature type="compositionally biased region" description="Basic and acidic residues" evidence="5">
    <location>
        <begin position="531"/>
        <end position="554"/>
    </location>
</feature>
<dbReference type="SUPFAM" id="SSF52047">
    <property type="entry name" value="RNI-like"/>
    <property type="match status" value="1"/>
</dbReference>
<dbReference type="PANTHER" id="PTHR24113:SF12">
    <property type="entry name" value="RAN GTPASE-ACTIVATING PROTEIN 1"/>
    <property type="match status" value="1"/>
</dbReference>
<sequence>MAEAPYLQECLEPLVAGVHEQLQNLRKYEGTFSPESKASLQQILTDVERSLAATRAWVPHSGTSAYLSTGSQEELSKALATVLQQLNIILGGGFPLPRASKEELTSLKHKLAAAKPMISIPEDRLKVETRLLELYACGVEKSMDPDVIESQVDQLTQQVLGELYGESHLDEEDLQRELEWLVEAVEKFGSRGHWQVYSLTLNSLERLHAVHAKPEEDEQTEEPDESVFEDGDEDDPFFMPVPIGALKMADAKKFAVLAEPIAQPPDGQSKPMLELKDDSSSKHSRSNTENAGMPVLTAEDYEQVPSQQQEAGEGEQGKQARASDPALDAAQEKLAQLSRFLQGEHHGSCTFHAQMRLTQDGCHKLATFLEHSGRIRALSLSANYLGDESIKIICAGLRKNKTVAAIDLPNNNITDEGAFAIAEAISDNKLIIQLELGANKIGDKGATAIAKVLQSNTALKKVGFAYNKIGREGCLALAEAARTNPCIKQIQVLPGNPIQERDAKTLAKAIQKNKKQFSIRSLFNIPNQKKPSVDKRGPISRAQDHMPQKHTEHS</sequence>
<comment type="subcellular location">
    <subcellularLocation>
        <location evidence="1">Cytoplasm</location>
        <location evidence="1">Cytoskeleton</location>
        <location evidence="1">Cilium axoneme</location>
    </subcellularLocation>
</comment>
<dbReference type="Pfam" id="PF13516">
    <property type="entry name" value="LRR_6"/>
    <property type="match status" value="2"/>
</dbReference>
<feature type="compositionally biased region" description="Acidic residues" evidence="5">
    <location>
        <begin position="215"/>
        <end position="236"/>
    </location>
</feature>
<dbReference type="GO" id="GO:0005829">
    <property type="term" value="C:cytosol"/>
    <property type="evidence" value="ECO:0007669"/>
    <property type="project" value="TreeGrafter"/>
</dbReference>